<sequence>MGNCGSRECVDQPVPLMSAKRGVVDRYRDQLFDLRPDSAVREVCLVCSVDRVVDGDTLVVEYAVSNPDMDISVAVRELAYEVTRSLEGGRRRESPVRGGAASPSAVAAKRLATYSQRKLFHLGYRVCRVDDGRATYQLRRVMCVRLRSMDAPEKHDAFGAESKQVLQALLPRGTSIQLWITDFDVYGRVVADVIRLHDRLHINRAMLISGWAWHYAAYDGRAEVAQLERLARSARLGIWAHGDENTPPWQSRRSPR</sequence>
<evidence type="ECO:0000313" key="5">
    <source>
        <dbReference type="EMBL" id="KAK4535929.1"/>
    </source>
</evidence>
<keyword evidence="6" id="KW-1185">Reference proteome</keyword>
<organism evidence="5 6">
    <name type="scientific">Cyanidium caldarium</name>
    <name type="common">Red alga</name>
    <dbReference type="NCBI Taxonomy" id="2771"/>
    <lineage>
        <taxon>Eukaryota</taxon>
        <taxon>Rhodophyta</taxon>
        <taxon>Bangiophyceae</taxon>
        <taxon>Cyanidiales</taxon>
        <taxon>Cyanidiaceae</taxon>
        <taxon>Cyanidium</taxon>
    </lineage>
</organism>
<dbReference type="PANTHER" id="PTHR12302:SF3">
    <property type="entry name" value="SERINE_THREONINE-PROTEIN KINASE 31"/>
    <property type="match status" value="1"/>
</dbReference>
<dbReference type="Proteomes" id="UP001301350">
    <property type="component" value="Unassembled WGS sequence"/>
</dbReference>
<dbReference type="PANTHER" id="PTHR12302">
    <property type="entry name" value="EBNA2 BINDING PROTEIN P100"/>
    <property type="match status" value="1"/>
</dbReference>
<dbReference type="Gene3D" id="2.40.50.90">
    <property type="match status" value="1"/>
</dbReference>
<dbReference type="PROSITE" id="PS50830">
    <property type="entry name" value="TNASE_3"/>
    <property type="match status" value="1"/>
</dbReference>
<dbReference type="GO" id="GO:0005737">
    <property type="term" value="C:cytoplasm"/>
    <property type="evidence" value="ECO:0007669"/>
    <property type="project" value="TreeGrafter"/>
</dbReference>
<name>A0AAV9IUK2_CYACA</name>
<accession>A0AAV9IUK2</accession>
<dbReference type="InterPro" id="IPR016071">
    <property type="entry name" value="Staphylococal_nuclease_OB-fold"/>
</dbReference>
<evidence type="ECO:0000256" key="1">
    <source>
        <dbReference type="ARBA" id="ARBA00022722"/>
    </source>
</evidence>
<dbReference type="Pfam" id="PF00565">
    <property type="entry name" value="SNase"/>
    <property type="match status" value="1"/>
</dbReference>
<evidence type="ECO:0000256" key="3">
    <source>
        <dbReference type="ARBA" id="ARBA00022801"/>
    </source>
</evidence>
<keyword evidence="3" id="KW-0378">Hydrolase</keyword>
<gene>
    <name evidence="5" type="ORF">CDCA_CDCA06G1954</name>
</gene>
<dbReference type="GO" id="GO:0016787">
    <property type="term" value="F:hydrolase activity"/>
    <property type="evidence" value="ECO:0007669"/>
    <property type="project" value="UniProtKB-KW"/>
</dbReference>
<feature type="domain" description="TNase-like" evidence="4">
    <location>
        <begin position="49"/>
        <end position="241"/>
    </location>
</feature>
<comment type="caution">
    <text evidence="5">The sequence shown here is derived from an EMBL/GenBank/DDBJ whole genome shotgun (WGS) entry which is preliminary data.</text>
</comment>
<dbReference type="AlphaFoldDB" id="A0AAV9IUK2"/>
<keyword evidence="2" id="KW-0255">Endonuclease</keyword>
<dbReference type="InterPro" id="IPR035437">
    <property type="entry name" value="SNase_OB-fold_sf"/>
</dbReference>
<dbReference type="EMBL" id="JANCYW010000006">
    <property type="protein sequence ID" value="KAK4535929.1"/>
    <property type="molecule type" value="Genomic_DNA"/>
</dbReference>
<dbReference type="SMART" id="SM00318">
    <property type="entry name" value="SNc"/>
    <property type="match status" value="1"/>
</dbReference>
<reference evidence="5 6" key="1">
    <citation type="submission" date="2022-07" db="EMBL/GenBank/DDBJ databases">
        <title>Genome-wide signatures of adaptation to extreme environments.</title>
        <authorList>
            <person name="Cho C.H."/>
            <person name="Yoon H.S."/>
        </authorList>
    </citation>
    <scope>NUCLEOTIDE SEQUENCE [LARGE SCALE GENOMIC DNA]</scope>
    <source>
        <strain evidence="5 6">DBV 063 E5</strain>
    </source>
</reference>
<protein>
    <recommendedName>
        <fullName evidence="4">TNase-like domain-containing protein</fullName>
    </recommendedName>
</protein>
<dbReference type="SUPFAM" id="SSF50199">
    <property type="entry name" value="Staphylococcal nuclease"/>
    <property type="match status" value="1"/>
</dbReference>
<keyword evidence="1" id="KW-0540">Nuclease</keyword>
<proteinExistence type="predicted"/>
<evidence type="ECO:0000313" key="6">
    <source>
        <dbReference type="Proteomes" id="UP001301350"/>
    </source>
</evidence>
<dbReference type="GO" id="GO:0004519">
    <property type="term" value="F:endonuclease activity"/>
    <property type="evidence" value="ECO:0007669"/>
    <property type="project" value="UniProtKB-KW"/>
</dbReference>
<evidence type="ECO:0000259" key="4">
    <source>
        <dbReference type="PROSITE" id="PS50830"/>
    </source>
</evidence>
<evidence type="ECO:0000256" key="2">
    <source>
        <dbReference type="ARBA" id="ARBA00022759"/>
    </source>
</evidence>